<dbReference type="RefSeq" id="WP_005456644.1">
    <property type="nucleotide sequence ID" value="NZ_CM001440.1"/>
</dbReference>
<organism evidence="1 2">
    <name type="scientific">Saccharomonospora cyanea NA-134</name>
    <dbReference type="NCBI Taxonomy" id="882082"/>
    <lineage>
        <taxon>Bacteria</taxon>
        <taxon>Bacillati</taxon>
        <taxon>Actinomycetota</taxon>
        <taxon>Actinomycetes</taxon>
        <taxon>Pseudonocardiales</taxon>
        <taxon>Pseudonocardiaceae</taxon>
        <taxon>Saccharomonospora</taxon>
    </lineage>
</organism>
<evidence type="ECO:0008006" key="3">
    <source>
        <dbReference type="Google" id="ProtNLM"/>
    </source>
</evidence>
<accession>H5XF40</accession>
<protein>
    <recommendedName>
        <fullName evidence="3">Excreted virulence factor EspC, type VII ESX diderm</fullName>
    </recommendedName>
</protein>
<dbReference type="OrthoDB" id="3557057at2"/>
<keyword evidence="2" id="KW-1185">Reference proteome</keyword>
<dbReference type="AlphaFoldDB" id="H5XF40"/>
<dbReference type="Proteomes" id="UP000002791">
    <property type="component" value="Chromosome"/>
</dbReference>
<name>H5XF40_9PSEU</name>
<dbReference type="EMBL" id="CM001440">
    <property type="protein sequence ID" value="EHR61450.1"/>
    <property type="molecule type" value="Genomic_DNA"/>
</dbReference>
<dbReference type="HOGENOM" id="CLU_2275434_0_0_11"/>
<reference evidence="1 2" key="1">
    <citation type="submission" date="2011-11" db="EMBL/GenBank/DDBJ databases">
        <title>The Noncontiguous Finished sequence of Saccharomonospora cyanea NA-134.</title>
        <authorList>
            <consortium name="US DOE Joint Genome Institute"/>
            <person name="Lucas S."/>
            <person name="Han J."/>
            <person name="Lapidus A."/>
            <person name="Cheng J.-F."/>
            <person name="Goodwin L."/>
            <person name="Pitluck S."/>
            <person name="Peters L."/>
            <person name="Ovchinnikova G."/>
            <person name="Lu M."/>
            <person name="Detter J.C."/>
            <person name="Han C."/>
            <person name="Tapia R."/>
            <person name="Land M."/>
            <person name="Hauser L."/>
            <person name="Kyrpides N."/>
            <person name="Ivanova N."/>
            <person name="Pagani I."/>
            <person name="Brambilla E.-M."/>
            <person name="Klenk H.-P."/>
            <person name="Woyke T."/>
        </authorList>
    </citation>
    <scope>NUCLEOTIDE SEQUENCE [LARGE SCALE GENOMIC DNA]</scope>
    <source>
        <strain evidence="1 2">NA-134</strain>
    </source>
</reference>
<sequence length="102" mass="10634">MDGYGVDLDSLVATGEAFVELADAARGAKAEFTGRVTGHDGANEGFTTASEAKSLAGAWEYQIEDLCKRTAMAGGLLQDSADGYRAMEQAVLDTLPPLSSTE</sequence>
<evidence type="ECO:0000313" key="2">
    <source>
        <dbReference type="Proteomes" id="UP000002791"/>
    </source>
</evidence>
<evidence type="ECO:0000313" key="1">
    <source>
        <dbReference type="EMBL" id="EHR61450.1"/>
    </source>
</evidence>
<gene>
    <name evidence="1" type="ORF">SaccyDRAFT_2591</name>
</gene>
<dbReference type="STRING" id="882082.SaccyDRAFT_2591"/>
<proteinExistence type="predicted"/>